<keyword evidence="6" id="KW-0808">Transferase</keyword>
<comment type="similarity">
    <text evidence="4">Belongs to the protein kinase superfamily.</text>
</comment>
<feature type="domain" description="Protein kinase" evidence="5">
    <location>
        <begin position="12"/>
        <end position="270"/>
    </location>
</feature>
<keyword evidence="4" id="KW-0723">Serine/threonine-protein kinase</keyword>
<evidence type="ECO:0000313" key="6">
    <source>
        <dbReference type="EMBL" id="RVD92050.1"/>
    </source>
</evidence>
<organism evidence="6 7">
    <name type="scientific">Tubulinosema ratisbonensis</name>
    <dbReference type="NCBI Taxonomy" id="291195"/>
    <lineage>
        <taxon>Eukaryota</taxon>
        <taxon>Fungi</taxon>
        <taxon>Fungi incertae sedis</taxon>
        <taxon>Microsporidia</taxon>
        <taxon>Tubulinosematoidea</taxon>
        <taxon>Tubulinosematidae</taxon>
        <taxon>Tubulinosema</taxon>
    </lineage>
</organism>
<dbReference type="SMART" id="SM00220">
    <property type="entry name" value="S_TKc"/>
    <property type="match status" value="1"/>
</dbReference>
<reference evidence="6 7" key="1">
    <citation type="submission" date="2018-10" db="EMBL/GenBank/DDBJ databases">
        <title>Draft genome sequence of the microsporidian Tubulinosema ratisbonensis.</title>
        <authorList>
            <person name="Polonais V."/>
            <person name="Peyretaillade E."/>
            <person name="Niehus S."/>
            <person name="Wawrzyniak I."/>
            <person name="Franchet A."/>
            <person name="Gaspin C."/>
            <person name="Reichstadt M."/>
            <person name="Belser C."/>
            <person name="Labadie K."/>
            <person name="Delbac F."/>
            <person name="Ferrandon D."/>
        </authorList>
    </citation>
    <scope>NUCLEOTIDE SEQUENCE [LARGE SCALE GENOMIC DNA]</scope>
    <source>
        <strain evidence="6 7">Franzen</strain>
    </source>
</reference>
<dbReference type="InterPro" id="IPR000719">
    <property type="entry name" value="Prot_kinase_dom"/>
</dbReference>
<evidence type="ECO:0000313" key="7">
    <source>
        <dbReference type="Proteomes" id="UP000282876"/>
    </source>
</evidence>
<dbReference type="PROSITE" id="PS00107">
    <property type="entry name" value="PROTEIN_KINASE_ATP"/>
    <property type="match status" value="1"/>
</dbReference>
<dbReference type="Gene3D" id="1.10.510.10">
    <property type="entry name" value="Transferase(Phosphotransferase) domain 1"/>
    <property type="match status" value="1"/>
</dbReference>
<dbReference type="PANTHER" id="PTHR44167:SF24">
    <property type="entry name" value="SERINE_THREONINE-PROTEIN KINASE CHK2"/>
    <property type="match status" value="1"/>
</dbReference>
<dbReference type="Pfam" id="PF00069">
    <property type="entry name" value="Pkinase"/>
    <property type="match status" value="1"/>
</dbReference>
<dbReference type="InterPro" id="IPR011009">
    <property type="entry name" value="Kinase-like_dom_sf"/>
</dbReference>
<dbReference type="SUPFAM" id="SSF56112">
    <property type="entry name" value="Protein kinase-like (PK-like)"/>
    <property type="match status" value="1"/>
</dbReference>
<sequence length="277" mass="31993">MYIKPKTKINSYEFITVLGEGRYSVVYKVKGPNEEILAIKAISKNTNLFSHKYAENEMKIVKYLKPHKNLVTQLEQFEDDEGYYFVMEYIDGYSIKREVTELIWRDSQSELSLEMKKSIILQTIEGLKFLHKINIYHCDIKPDNIVLEGDSIKIVDFGCSFHSESKFVTFSKGVINSTPGVGPPEIIFTDPEVEVDLEKVDVWGVGYLIYYIFSGVVPFVSRNASETYLEVKNLKINYNPLPKNVTQICKSIFTNNLKLRLTLSELEELIIRLEDDN</sequence>
<dbReference type="VEuPathDB" id="MicrosporidiaDB:TUBRATIS_14560"/>
<keyword evidence="2 3" id="KW-0067">ATP-binding</keyword>
<dbReference type="CDD" id="cd00180">
    <property type="entry name" value="PKc"/>
    <property type="match status" value="1"/>
</dbReference>
<dbReference type="InterPro" id="IPR008271">
    <property type="entry name" value="Ser/Thr_kinase_AS"/>
</dbReference>
<dbReference type="STRING" id="291195.A0A437ALH1"/>
<evidence type="ECO:0000256" key="2">
    <source>
        <dbReference type="ARBA" id="ARBA00022840"/>
    </source>
</evidence>
<dbReference type="PROSITE" id="PS50011">
    <property type="entry name" value="PROTEIN_KINASE_DOM"/>
    <property type="match status" value="1"/>
</dbReference>
<dbReference type="OrthoDB" id="2186239at2759"/>
<dbReference type="GO" id="GO:0005634">
    <property type="term" value="C:nucleus"/>
    <property type="evidence" value="ECO:0007669"/>
    <property type="project" value="TreeGrafter"/>
</dbReference>
<dbReference type="AlphaFoldDB" id="A0A437ALH1"/>
<keyword evidence="6" id="KW-0418">Kinase</keyword>
<dbReference type="PROSITE" id="PS00108">
    <property type="entry name" value="PROTEIN_KINASE_ST"/>
    <property type="match status" value="1"/>
</dbReference>
<dbReference type="Proteomes" id="UP000282876">
    <property type="component" value="Unassembled WGS sequence"/>
</dbReference>
<protein>
    <submittedName>
        <fullName evidence="6">Serine threonine kinase</fullName>
    </submittedName>
</protein>
<dbReference type="GO" id="GO:0005524">
    <property type="term" value="F:ATP binding"/>
    <property type="evidence" value="ECO:0007669"/>
    <property type="project" value="UniProtKB-UniRule"/>
</dbReference>
<evidence type="ECO:0000256" key="1">
    <source>
        <dbReference type="ARBA" id="ARBA00022741"/>
    </source>
</evidence>
<keyword evidence="1 3" id="KW-0547">Nucleotide-binding</keyword>
<dbReference type="InterPro" id="IPR017441">
    <property type="entry name" value="Protein_kinase_ATP_BS"/>
</dbReference>
<evidence type="ECO:0000259" key="5">
    <source>
        <dbReference type="PROSITE" id="PS50011"/>
    </source>
</evidence>
<dbReference type="GO" id="GO:0004674">
    <property type="term" value="F:protein serine/threonine kinase activity"/>
    <property type="evidence" value="ECO:0007669"/>
    <property type="project" value="UniProtKB-KW"/>
</dbReference>
<dbReference type="PANTHER" id="PTHR44167">
    <property type="entry name" value="OVARIAN-SPECIFIC SERINE/THREONINE-PROTEIN KINASE LOK-RELATED"/>
    <property type="match status" value="1"/>
</dbReference>
<dbReference type="GO" id="GO:0044773">
    <property type="term" value="P:mitotic DNA damage checkpoint signaling"/>
    <property type="evidence" value="ECO:0007669"/>
    <property type="project" value="TreeGrafter"/>
</dbReference>
<evidence type="ECO:0000256" key="4">
    <source>
        <dbReference type="RuleBase" id="RU000304"/>
    </source>
</evidence>
<comment type="caution">
    <text evidence="6">The sequence shown here is derived from an EMBL/GenBank/DDBJ whole genome shotgun (WGS) entry which is preliminary data.</text>
</comment>
<evidence type="ECO:0000256" key="3">
    <source>
        <dbReference type="PROSITE-ProRule" id="PRU10141"/>
    </source>
</evidence>
<accession>A0A437ALH1</accession>
<proteinExistence type="inferred from homology"/>
<dbReference type="EMBL" id="RCSS01000327">
    <property type="protein sequence ID" value="RVD92050.1"/>
    <property type="molecule type" value="Genomic_DNA"/>
</dbReference>
<feature type="binding site" evidence="3">
    <location>
        <position position="40"/>
    </location>
    <ligand>
        <name>ATP</name>
        <dbReference type="ChEBI" id="CHEBI:30616"/>
    </ligand>
</feature>
<gene>
    <name evidence="6" type="ORF">TUBRATIS_14560</name>
</gene>
<keyword evidence="7" id="KW-1185">Reference proteome</keyword>
<name>A0A437ALH1_9MICR</name>